<reference evidence="2 3" key="1">
    <citation type="submission" date="2020-01" db="EMBL/GenBank/DDBJ databases">
        <title>Identification and distribution of gene clusters putatively required for synthesis of sphingolipid metabolism inhibitors in phylogenetically diverse species of the filamentous fungus Fusarium.</title>
        <authorList>
            <person name="Kim H.-S."/>
            <person name="Busman M."/>
            <person name="Brown D.W."/>
            <person name="Divon H."/>
            <person name="Uhlig S."/>
            <person name="Proctor R.H."/>
        </authorList>
    </citation>
    <scope>NUCLEOTIDE SEQUENCE [LARGE SCALE GENOMIC DNA]</scope>
    <source>
        <strain evidence="2 3">NRRL 20459</strain>
    </source>
</reference>
<dbReference type="Gene3D" id="3.40.50.720">
    <property type="entry name" value="NAD(P)-binding Rossmann-like Domain"/>
    <property type="match status" value="1"/>
</dbReference>
<dbReference type="AlphaFoldDB" id="A0A8H4L9R3"/>
<sequence length="351" mass="38624">MTASLELGPPTNSPGSLFLKPQFRTSVQWPPKDTKLDDKVAIVTGSTSGLGLESSRQLLSYGLATLILAVRSKEKGERIASILRNEYTKATIHVWSLEMESYDSIQAFARRVETELTRLDIAILNAGVQAADFITVHSTGHEKLVQVNYLSTMLLAILLLPILKAKSPNGEPGRLTIVNSGTARGATISEPNDVPILVSLDDKTRPWKPVERYAVTKLLAHLFIINLVQQVDPDDVIVNLVDPGLVKDTALQNFAPFIVVAFFYIFKAIFGRSLPVGASTYVDAVVVKGKESHGCFVSNWKISPKLTWLTTSFAAFVFTSEGEIAREKLWKETMAEFEFVGARNILDGMKT</sequence>
<name>A0A8H4L9R3_9HYPO</name>
<comment type="caution">
    <text evidence="2">The sequence shown here is derived from an EMBL/GenBank/DDBJ whole genome shotgun (WGS) entry which is preliminary data.</text>
</comment>
<keyword evidence="1" id="KW-0560">Oxidoreductase</keyword>
<dbReference type="EMBL" id="JAADYS010001304">
    <property type="protein sequence ID" value="KAF4463813.1"/>
    <property type="molecule type" value="Genomic_DNA"/>
</dbReference>
<protein>
    <submittedName>
        <fullName evidence="2">Short-chain dehydrogenase reductase family</fullName>
    </submittedName>
</protein>
<gene>
    <name evidence="2" type="ORF">FALBO_9363</name>
</gene>
<organism evidence="2 3">
    <name type="scientific">Fusarium albosuccineum</name>
    <dbReference type="NCBI Taxonomy" id="1237068"/>
    <lineage>
        <taxon>Eukaryota</taxon>
        <taxon>Fungi</taxon>
        <taxon>Dikarya</taxon>
        <taxon>Ascomycota</taxon>
        <taxon>Pezizomycotina</taxon>
        <taxon>Sordariomycetes</taxon>
        <taxon>Hypocreomycetidae</taxon>
        <taxon>Hypocreales</taxon>
        <taxon>Nectriaceae</taxon>
        <taxon>Fusarium</taxon>
        <taxon>Fusarium decemcellulare species complex</taxon>
    </lineage>
</organism>
<keyword evidence="3" id="KW-1185">Reference proteome</keyword>
<dbReference type="PRINTS" id="PR00081">
    <property type="entry name" value="GDHRDH"/>
</dbReference>
<dbReference type="Proteomes" id="UP000554235">
    <property type="component" value="Unassembled WGS sequence"/>
</dbReference>
<dbReference type="GO" id="GO:0016491">
    <property type="term" value="F:oxidoreductase activity"/>
    <property type="evidence" value="ECO:0007669"/>
    <property type="project" value="UniProtKB-KW"/>
</dbReference>
<proteinExistence type="predicted"/>
<evidence type="ECO:0000256" key="1">
    <source>
        <dbReference type="ARBA" id="ARBA00023002"/>
    </source>
</evidence>
<dbReference type="OrthoDB" id="542013at2759"/>
<dbReference type="PANTHER" id="PTHR43157">
    <property type="entry name" value="PHOSPHATIDYLINOSITOL-GLYCAN BIOSYNTHESIS CLASS F PROTEIN-RELATED"/>
    <property type="match status" value="1"/>
</dbReference>
<dbReference type="SUPFAM" id="SSF51735">
    <property type="entry name" value="NAD(P)-binding Rossmann-fold domains"/>
    <property type="match status" value="1"/>
</dbReference>
<dbReference type="Pfam" id="PF00106">
    <property type="entry name" value="adh_short"/>
    <property type="match status" value="1"/>
</dbReference>
<dbReference type="InterPro" id="IPR002347">
    <property type="entry name" value="SDR_fam"/>
</dbReference>
<evidence type="ECO:0000313" key="3">
    <source>
        <dbReference type="Proteomes" id="UP000554235"/>
    </source>
</evidence>
<dbReference type="InterPro" id="IPR036291">
    <property type="entry name" value="NAD(P)-bd_dom_sf"/>
</dbReference>
<accession>A0A8H4L9R3</accession>
<dbReference type="PANTHER" id="PTHR43157:SF35">
    <property type="entry name" value="DEHYDROGENASE_REDUCTASE FAMILY PROTEIN, PUTATIVE-RELATED"/>
    <property type="match status" value="1"/>
</dbReference>
<evidence type="ECO:0000313" key="2">
    <source>
        <dbReference type="EMBL" id="KAF4463813.1"/>
    </source>
</evidence>